<evidence type="ECO:0000259" key="5">
    <source>
        <dbReference type="Pfam" id="PF07992"/>
    </source>
</evidence>
<reference evidence="6 7" key="1">
    <citation type="submission" date="2016-09" db="EMBL/GenBank/DDBJ databases">
        <title>Genome-resolved meta-omics ties microbial dynamics to process performance in biotechnology for thiocyanate degradation.</title>
        <authorList>
            <person name="Kantor R.S."/>
            <person name="Huddy R.J."/>
            <person name="Iyer R."/>
            <person name="Thomas B.C."/>
            <person name="Brown C.T."/>
            <person name="Anantharaman K."/>
            <person name="Tringe S."/>
            <person name="Hettich R.L."/>
            <person name="Harrison S.T."/>
            <person name="Banfield J.F."/>
        </authorList>
    </citation>
    <scope>NUCLEOTIDE SEQUENCE [LARGE SCALE GENOMIC DNA]</scope>
    <source>
        <strain evidence="6">59-99</strain>
    </source>
</reference>
<dbReference type="SUPFAM" id="SSF51905">
    <property type="entry name" value="FAD/NAD(P)-binding domain"/>
    <property type="match status" value="1"/>
</dbReference>
<evidence type="ECO:0000256" key="2">
    <source>
        <dbReference type="ARBA" id="ARBA00006442"/>
    </source>
</evidence>
<dbReference type="PRINTS" id="PR00411">
    <property type="entry name" value="PNDRDTASEI"/>
</dbReference>
<evidence type="ECO:0000256" key="1">
    <source>
        <dbReference type="ARBA" id="ARBA00001974"/>
    </source>
</evidence>
<feature type="domain" description="FAD/NAD(P)-binding" evidence="5">
    <location>
        <begin position="3"/>
        <end position="294"/>
    </location>
</feature>
<dbReference type="PRINTS" id="PR00368">
    <property type="entry name" value="FADPNR"/>
</dbReference>
<proteinExistence type="inferred from homology"/>
<dbReference type="AlphaFoldDB" id="A0A1M3KYH9"/>
<dbReference type="STRING" id="1895771.BGO89_08765"/>
<dbReference type="Proteomes" id="UP000184233">
    <property type="component" value="Unassembled WGS sequence"/>
</dbReference>
<dbReference type="PANTHER" id="PTHR43429:SF3">
    <property type="entry name" value="NITRITE REDUCTASE [NAD(P)H]"/>
    <property type="match status" value="1"/>
</dbReference>
<dbReference type="InterPro" id="IPR050260">
    <property type="entry name" value="FAD-bd_OxRdtase"/>
</dbReference>
<accession>A0A1M3KYH9</accession>
<comment type="caution">
    <text evidence="6">The sequence shown here is derived from an EMBL/GenBank/DDBJ whole genome shotgun (WGS) entry which is preliminary data.</text>
</comment>
<dbReference type="Pfam" id="PF07992">
    <property type="entry name" value="Pyr_redox_2"/>
    <property type="match status" value="1"/>
</dbReference>
<evidence type="ECO:0000313" key="6">
    <source>
        <dbReference type="EMBL" id="OJX57324.1"/>
    </source>
</evidence>
<dbReference type="InterPro" id="IPR036188">
    <property type="entry name" value="FAD/NAD-bd_sf"/>
</dbReference>
<evidence type="ECO:0000313" key="7">
    <source>
        <dbReference type="Proteomes" id="UP000184233"/>
    </source>
</evidence>
<organism evidence="6 7">
    <name type="scientific">Candidatus Kapaibacterium thiocyanatum</name>
    <dbReference type="NCBI Taxonomy" id="1895771"/>
    <lineage>
        <taxon>Bacteria</taxon>
        <taxon>Pseudomonadati</taxon>
        <taxon>Candidatus Kapaibacteriota</taxon>
        <taxon>Candidatus Kapaibacteriia</taxon>
        <taxon>Candidatus Kapaibacteriales</taxon>
        <taxon>Candidatus Kapaibacteriaceae</taxon>
        <taxon>Candidatus Kapaibacterium</taxon>
    </lineage>
</organism>
<evidence type="ECO:0000256" key="4">
    <source>
        <dbReference type="ARBA" id="ARBA00022827"/>
    </source>
</evidence>
<dbReference type="Gene3D" id="3.50.50.60">
    <property type="entry name" value="FAD/NAD(P)-binding domain"/>
    <property type="match status" value="2"/>
</dbReference>
<comment type="similarity">
    <text evidence="2">Belongs to the FAD-dependent oxidoreductase family.</text>
</comment>
<sequence length="415" mass="45686">MGHVVIIGNGVAGVTAARNIRKRSDHRITIVSSESQYFFSRPALMYLFMGSMEFDHLKPYDDGFWKRNRIDLVFGHATGIDTASRRVMIDGGNAIDYDHCIVATGSVPNYGGWPGERSEGVQGLYSLQDLRNLDVSSRSTEHAVVVGGGLIGIEAAEMLRSRNVGVTLLARESGYWGNVLPSEESAVIGRHVGDHGVDLRLSTELGEIFSDTSGRVRAVVTKDGHEIACRTVVLAIGVSPNTALARASGLDVDRGIVVDGCFATTAPDVYAIGDCAQHADGSVDQLWYTARDHGEHVARVICGDGAPYRRDVFYNSAKFFDIEYQTYGIVPAQVRNDASFTWMHPDRRHFLRIVHDGQGVTGFNALGIRLRASACMEWIRNRTPLSQVLDRLDEADFDPEFTRTIKRVGRERRAA</sequence>
<keyword evidence="3" id="KW-0285">Flavoprotein</keyword>
<keyword evidence="4" id="KW-0274">FAD</keyword>
<dbReference type="EMBL" id="MKVH01000024">
    <property type="protein sequence ID" value="OJX57324.1"/>
    <property type="molecule type" value="Genomic_DNA"/>
</dbReference>
<comment type="cofactor">
    <cofactor evidence="1">
        <name>FAD</name>
        <dbReference type="ChEBI" id="CHEBI:57692"/>
    </cofactor>
</comment>
<dbReference type="InterPro" id="IPR023753">
    <property type="entry name" value="FAD/NAD-binding_dom"/>
</dbReference>
<dbReference type="GO" id="GO:0016491">
    <property type="term" value="F:oxidoreductase activity"/>
    <property type="evidence" value="ECO:0007669"/>
    <property type="project" value="InterPro"/>
</dbReference>
<protein>
    <recommendedName>
        <fullName evidence="5">FAD/NAD(P)-binding domain-containing protein</fullName>
    </recommendedName>
</protein>
<dbReference type="PANTHER" id="PTHR43429">
    <property type="entry name" value="PYRIDINE NUCLEOTIDE-DISULFIDE OXIDOREDUCTASE DOMAIN-CONTAINING"/>
    <property type="match status" value="1"/>
</dbReference>
<gene>
    <name evidence="6" type="ORF">BGO89_08765</name>
</gene>
<name>A0A1M3KYH9_9BACT</name>
<evidence type="ECO:0000256" key="3">
    <source>
        <dbReference type="ARBA" id="ARBA00022630"/>
    </source>
</evidence>